<dbReference type="Gene3D" id="3.60.10.10">
    <property type="entry name" value="Endonuclease/exonuclease/phosphatase"/>
    <property type="match status" value="1"/>
</dbReference>
<evidence type="ECO:0000313" key="2">
    <source>
        <dbReference type="Proteomes" id="UP001458880"/>
    </source>
</evidence>
<comment type="caution">
    <text evidence="1">The sequence shown here is derived from an EMBL/GenBank/DDBJ whole genome shotgun (WGS) entry which is preliminary data.</text>
</comment>
<dbReference type="AlphaFoldDB" id="A0AAW1I915"/>
<dbReference type="Proteomes" id="UP001458880">
    <property type="component" value="Unassembled WGS sequence"/>
</dbReference>
<proteinExistence type="predicted"/>
<name>A0AAW1I915_POPJA</name>
<accession>A0AAW1I915</accession>
<organism evidence="1 2">
    <name type="scientific">Popillia japonica</name>
    <name type="common">Japanese beetle</name>
    <dbReference type="NCBI Taxonomy" id="7064"/>
    <lineage>
        <taxon>Eukaryota</taxon>
        <taxon>Metazoa</taxon>
        <taxon>Ecdysozoa</taxon>
        <taxon>Arthropoda</taxon>
        <taxon>Hexapoda</taxon>
        <taxon>Insecta</taxon>
        <taxon>Pterygota</taxon>
        <taxon>Neoptera</taxon>
        <taxon>Endopterygota</taxon>
        <taxon>Coleoptera</taxon>
        <taxon>Polyphaga</taxon>
        <taxon>Scarabaeiformia</taxon>
        <taxon>Scarabaeidae</taxon>
        <taxon>Rutelinae</taxon>
        <taxon>Popillia</taxon>
    </lineage>
</organism>
<keyword evidence="2" id="KW-1185">Reference proteome</keyword>
<dbReference type="EMBL" id="JASPKY010000777">
    <property type="protein sequence ID" value="KAK9685428.1"/>
    <property type="molecule type" value="Genomic_DNA"/>
</dbReference>
<sequence length="143" mass="16502">MPATLKTPRLRNLWTFFRVCLHELRRLPKPSKRCSLKNQKLFMETIKLSQLRMAAWNACGIGDKRAELKQFMSEQNAAWNACGIGDKRAELKQFMSEQNINIMLIGETWLRPGDTLTVPNFYTYRGDRLTGRNGGVAILIKKE</sequence>
<reference evidence="1 2" key="1">
    <citation type="journal article" date="2024" name="BMC Genomics">
        <title>De novo assembly and annotation of Popillia japonica's genome with initial clues to its potential as an invasive pest.</title>
        <authorList>
            <person name="Cucini C."/>
            <person name="Boschi S."/>
            <person name="Funari R."/>
            <person name="Cardaioli E."/>
            <person name="Iannotti N."/>
            <person name="Marturano G."/>
            <person name="Paoli F."/>
            <person name="Bruttini M."/>
            <person name="Carapelli A."/>
            <person name="Frati F."/>
            <person name="Nardi F."/>
        </authorList>
    </citation>
    <scope>NUCLEOTIDE SEQUENCE [LARGE SCALE GENOMIC DNA]</scope>
    <source>
        <strain evidence="1">DMR45628</strain>
    </source>
</reference>
<dbReference type="InterPro" id="IPR036691">
    <property type="entry name" value="Endo/exonu/phosph_ase_sf"/>
</dbReference>
<gene>
    <name evidence="1" type="ORF">QE152_g38051</name>
</gene>
<protein>
    <submittedName>
        <fullName evidence="1">Uncharacterized protein</fullName>
    </submittedName>
</protein>
<evidence type="ECO:0000313" key="1">
    <source>
        <dbReference type="EMBL" id="KAK9685428.1"/>
    </source>
</evidence>
<dbReference type="SUPFAM" id="SSF56219">
    <property type="entry name" value="DNase I-like"/>
    <property type="match status" value="1"/>
</dbReference>